<accession>A0ABD1EVK2</accession>
<protein>
    <recommendedName>
        <fullName evidence="2">C-type lectin domain-containing protein</fullName>
    </recommendedName>
</protein>
<dbReference type="InterPro" id="IPR001304">
    <property type="entry name" value="C-type_lectin-like"/>
</dbReference>
<keyword evidence="1" id="KW-0732">Signal</keyword>
<proteinExistence type="predicted"/>
<sequence>MRLAFFLALTVAATFAAPNTNLFLEDTTQDDYIISGVTANYIQAYLICKRNGFIMAMERTEEETKIIEEKIKNLNNTGHAHYLGGVNEITELGKQWLWIDSNQSITYDHWSDTDEKKLDCLLKSSLDDDDHGNGKWTSNNCAEEKYFICQKAVTSTQIL</sequence>
<dbReference type="Gene3D" id="3.10.100.10">
    <property type="entry name" value="Mannose-Binding Protein A, subunit A"/>
    <property type="match status" value="1"/>
</dbReference>
<gene>
    <name evidence="3" type="ORF">ABEB36_007230</name>
</gene>
<name>A0ABD1EVK2_HYPHA</name>
<dbReference type="InterPro" id="IPR016187">
    <property type="entry name" value="CTDL_fold"/>
</dbReference>
<reference evidence="3 4" key="1">
    <citation type="submission" date="2024-05" db="EMBL/GenBank/DDBJ databases">
        <title>Genetic variation in Jamaican populations of the coffee berry borer (Hypothenemus hampei).</title>
        <authorList>
            <person name="Errbii M."/>
            <person name="Myrie A."/>
        </authorList>
    </citation>
    <scope>NUCLEOTIDE SEQUENCE [LARGE SCALE GENOMIC DNA]</scope>
    <source>
        <strain evidence="3">JA-Hopewell-2020-01-JO</strain>
        <tissue evidence="3">Whole body</tissue>
    </source>
</reference>
<dbReference type="InterPro" id="IPR016186">
    <property type="entry name" value="C-type_lectin-like/link_sf"/>
</dbReference>
<dbReference type="Pfam" id="PF00059">
    <property type="entry name" value="Lectin_C"/>
    <property type="match status" value="1"/>
</dbReference>
<organism evidence="3 4">
    <name type="scientific">Hypothenemus hampei</name>
    <name type="common">Coffee berry borer</name>
    <dbReference type="NCBI Taxonomy" id="57062"/>
    <lineage>
        <taxon>Eukaryota</taxon>
        <taxon>Metazoa</taxon>
        <taxon>Ecdysozoa</taxon>
        <taxon>Arthropoda</taxon>
        <taxon>Hexapoda</taxon>
        <taxon>Insecta</taxon>
        <taxon>Pterygota</taxon>
        <taxon>Neoptera</taxon>
        <taxon>Endopterygota</taxon>
        <taxon>Coleoptera</taxon>
        <taxon>Polyphaga</taxon>
        <taxon>Cucujiformia</taxon>
        <taxon>Curculionidae</taxon>
        <taxon>Scolytinae</taxon>
        <taxon>Hypothenemus</taxon>
    </lineage>
</organism>
<evidence type="ECO:0000313" key="3">
    <source>
        <dbReference type="EMBL" id="KAL1502017.1"/>
    </source>
</evidence>
<evidence type="ECO:0000313" key="4">
    <source>
        <dbReference type="Proteomes" id="UP001566132"/>
    </source>
</evidence>
<dbReference type="EMBL" id="JBDJPC010000005">
    <property type="protein sequence ID" value="KAL1502017.1"/>
    <property type="molecule type" value="Genomic_DNA"/>
</dbReference>
<feature type="domain" description="C-type lectin" evidence="2">
    <location>
        <begin position="32"/>
        <end position="150"/>
    </location>
</feature>
<feature type="signal peptide" evidence="1">
    <location>
        <begin position="1"/>
        <end position="16"/>
    </location>
</feature>
<dbReference type="AlphaFoldDB" id="A0ABD1EVK2"/>
<feature type="chain" id="PRO_5044854412" description="C-type lectin domain-containing protein" evidence="1">
    <location>
        <begin position="17"/>
        <end position="159"/>
    </location>
</feature>
<dbReference type="PROSITE" id="PS50041">
    <property type="entry name" value="C_TYPE_LECTIN_2"/>
    <property type="match status" value="1"/>
</dbReference>
<dbReference type="SMART" id="SM00034">
    <property type="entry name" value="CLECT"/>
    <property type="match status" value="1"/>
</dbReference>
<dbReference type="Proteomes" id="UP001566132">
    <property type="component" value="Unassembled WGS sequence"/>
</dbReference>
<dbReference type="CDD" id="cd00037">
    <property type="entry name" value="CLECT"/>
    <property type="match status" value="1"/>
</dbReference>
<comment type="caution">
    <text evidence="3">The sequence shown here is derived from an EMBL/GenBank/DDBJ whole genome shotgun (WGS) entry which is preliminary data.</text>
</comment>
<evidence type="ECO:0000256" key="1">
    <source>
        <dbReference type="SAM" id="SignalP"/>
    </source>
</evidence>
<evidence type="ECO:0000259" key="2">
    <source>
        <dbReference type="PROSITE" id="PS50041"/>
    </source>
</evidence>
<dbReference type="SUPFAM" id="SSF56436">
    <property type="entry name" value="C-type lectin-like"/>
    <property type="match status" value="1"/>
</dbReference>
<keyword evidence="4" id="KW-1185">Reference proteome</keyword>